<evidence type="ECO:0000259" key="1">
    <source>
        <dbReference type="Pfam" id="PF24764"/>
    </source>
</evidence>
<sequence length="153" mass="17949">KRDKIGETTDLSFRIESGGNDFFPHVSCARGTTLAFIPMRRFDVLRVSAISNDALRQQLWMRMLRSQTRPWLEFFQYLQNHGLYESDVLEDCVVFLFVFVPILRDEIATFVETWNEHRIRSQRNSANHVAGIPNELYTSDDTLRFGWTPNAQF</sequence>
<feature type="domain" description="Integrase core" evidence="1">
    <location>
        <begin position="43"/>
        <end position="126"/>
    </location>
</feature>
<gene>
    <name evidence="2" type="ORF">Egran_03852</name>
</gene>
<protein>
    <recommendedName>
        <fullName evidence="1">Integrase core domain-containing protein</fullName>
    </recommendedName>
</protein>
<proteinExistence type="predicted"/>
<organism evidence="2 3">
    <name type="scientific">Elaphomyces granulatus</name>
    <dbReference type="NCBI Taxonomy" id="519963"/>
    <lineage>
        <taxon>Eukaryota</taxon>
        <taxon>Fungi</taxon>
        <taxon>Dikarya</taxon>
        <taxon>Ascomycota</taxon>
        <taxon>Pezizomycotina</taxon>
        <taxon>Eurotiomycetes</taxon>
        <taxon>Eurotiomycetidae</taxon>
        <taxon>Eurotiales</taxon>
        <taxon>Elaphomycetaceae</taxon>
        <taxon>Elaphomyces</taxon>
    </lineage>
</organism>
<dbReference type="EMBL" id="NPHW01004143">
    <property type="protein sequence ID" value="OXV08381.1"/>
    <property type="molecule type" value="Genomic_DNA"/>
</dbReference>
<dbReference type="Proteomes" id="UP000243515">
    <property type="component" value="Unassembled WGS sequence"/>
</dbReference>
<name>A0A232LW26_9EURO</name>
<reference evidence="2 3" key="1">
    <citation type="journal article" date="2015" name="Environ. Microbiol.">
        <title>Metagenome sequence of Elaphomyces granulatus from sporocarp tissue reveals Ascomycota ectomycorrhizal fingerprints of genome expansion and a Proteobacteria-rich microbiome.</title>
        <authorList>
            <person name="Quandt C.A."/>
            <person name="Kohler A."/>
            <person name="Hesse C.N."/>
            <person name="Sharpton T.J."/>
            <person name="Martin F."/>
            <person name="Spatafora J.W."/>
        </authorList>
    </citation>
    <scope>NUCLEOTIDE SEQUENCE [LARGE SCALE GENOMIC DNA]</scope>
    <source>
        <strain evidence="2 3">OSC145934</strain>
    </source>
</reference>
<dbReference type="OrthoDB" id="5392716at2759"/>
<comment type="caution">
    <text evidence="2">The sequence shown here is derived from an EMBL/GenBank/DDBJ whole genome shotgun (WGS) entry which is preliminary data.</text>
</comment>
<evidence type="ECO:0000313" key="3">
    <source>
        <dbReference type="Proteomes" id="UP000243515"/>
    </source>
</evidence>
<evidence type="ECO:0000313" key="2">
    <source>
        <dbReference type="EMBL" id="OXV08381.1"/>
    </source>
</evidence>
<dbReference type="InterPro" id="IPR058913">
    <property type="entry name" value="Integrase_dom_put"/>
</dbReference>
<dbReference type="Pfam" id="PF24764">
    <property type="entry name" value="rva_4"/>
    <property type="match status" value="1"/>
</dbReference>
<feature type="non-terminal residue" evidence="2">
    <location>
        <position position="1"/>
    </location>
</feature>
<keyword evidence="3" id="KW-1185">Reference proteome</keyword>
<accession>A0A232LW26</accession>
<dbReference type="AlphaFoldDB" id="A0A232LW26"/>